<keyword evidence="2" id="KW-1185">Reference proteome</keyword>
<name>A0ABY3L420_9BACT</name>
<organism evidence="1 2">
    <name type="scientific">Campylobacter helveticus</name>
    <dbReference type="NCBI Taxonomy" id="28898"/>
    <lineage>
        <taxon>Bacteria</taxon>
        <taxon>Pseudomonadati</taxon>
        <taxon>Campylobacterota</taxon>
        <taxon>Epsilonproteobacteria</taxon>
        <taxon>Campylobacterales</taxon>
        <taxon>Campylobacteraceae</taxon>
        <taxon>Campylobacter</taxon>
    </lineage>
</organism>
<dbReference type="RefSeq" id="WP_131938026.1">
    <property type="nucleotide sequence ID" value="NZ_CAUWMG010000033.1"/>
</dbReference>
<dbReference type="Proteomes" id="UP000321317">
    <property type="component" value="Unassembled WGS sequence"/>
</dbReference>
<dbReference type="Gene3D" id="2.30.30.110">
    <property type="match status" value="1"/>
</dbReference>
<keyword evidence="1" id="KW-0378">Hydrolase</keyword>
<gene>
    <name evidence="1" type="primary">mazF</name>
    <name evidence="1" type="ORF">FVD16_00695</name>
</gene>
<dbReference type="Pfam" id="PF02452">
    <property type="entry name" value="PemK_toxin"/>
    <property type="match status" value="1"/>
</dbReference>
<sequence length="115" mass="13278">MVKKYIPDCLDIIWIDFNPQSGHEQKGKRPALVLSPKKYNEKSSLCLCVPITSKIKNYPFEVPCNIENKQGAILSDQVKSIDYKARNVKFIQKLDLITFIEVKNRIALLLDIERN</sequence>
<dbReference type="EC" id="3.1.27.-" evidence="1"/>
<proteinExistence type="predicted"/>
<dbReference type="PANTHER" id="PTHR33988:SF3">
    <property type="entry name" value="ENDORIBONUCLEASE TOXIN CHPB-RELATED"/>
    <property type="match status" value="1"/>
</dbReference>
<evidence type="ECO:0000313" key="1">
    <source>
        <dbReference type="EMBL" id="TXK60640.1"/>
    </source>
</evidence>
<dbReference type="GO" id="GO:0016787">
    <property type="term" value="F:hydrolase activity"/>
    <property type="evidence" value="ECO:0007669"/>
    <property type="project" value="UniProtKB-KW"/>
</dbReference>
<protein>
    <submittedName>
        <fullName evidence="1">Endoribonuclease MazF</fullName>
        <ecNumber evidence="1">3.1.27.-</ecNumber>
    </submittedName>
</protein>
<dbReference type="NCBIfam" id="NF007386">
    <property type="entry name" value="PRK09907.1"/>
    <property type="match status" value="1"/>
</dbReference>
<reference evidence="1 2" key="1">
    <citation type="submission" date="2019-08" db="EMBL/GenBank/DDBJ databases">
        <title>Rapid identification of Enteric Bacteria from Whole Genome Sequences (WGS) using Average Nucleotide Identity (ANI).</title>
        <authorList>
            <person name="Lane C."/>
        </authorList>
    </citation>
    <scope>NUCLEOTIDE SEQUENCE [LARGE SCALE GENOMIC DNA]</scope>
    <source>
        <strain evidence="1 2">D4984</strain>
    </source>
</reference>
<evidence type="ECO:0000313" key="2">
    <source>
        <dbReference type="Proteomes" id="UP000321317"/>
    </source>
</evidence>
<accession>A0ABY3L420</accession>
<dbReference type="EMBL" id="VRMA01000003">
    <property type="protein sequence ID" value="TXK60640.1"/>
    <property type="molecule type" value="Genomic_DNA"/>
</dbReference>
<dbReference type="InterPro" id="IPR003477">
    <property type="entry name" value="PemK-like"/>
</dbReference>
<dbReference type="SUPFAM" id="SSF50118">
    <property type="entry name" value="Cell growth inhibitor/plasmid maintenance toxic component"/>
    <property type="match status" value="1"/>
</dbReference>
<dbReference type="PANTHER" id="PTHR33988">
    <property type="entry name" value="ENDORIBONUCLEASE MAZF-RELATED"/>
    <property type="match status" value="1"/>
</dbReference>
<dbReference type="InterPro" id="IPR011067">
    <property type="entry name" value="Plasmid_toxin/cell-grow_inhib"/>
</dbReference>
<comment type="caution">
    <text evidence="1">The sequence shown here is derived from an EMBL/GenBank/DDBJ whole genome shotgun (WGS) entry which is preliminary data.</text>
</comment>